<gene>
    <name evidence="2" type="ORF">BJI69_20800</name>
</gene>
<keyword evidence="3" id="KW-1185">Reference proteome</keyword>
<protein>
    <submittedName>
        <fullName evidence="2">Uncharacterized protein</fullName>
    </submittedName>
</protein>
<dbReference type="Gene3D" id="3.40.50.2300">
    <property type="match status" value="1"/>
</dbReference>
<dbReference type="InterPro" id="IPR011006">
    <property type="entry name" value="CheY-like_superfamily"/>
</dbReference>
<dbReference type="InterPro" id="IPR001789">
    <property type="entry name" value="Sig_transdc_resp-reg_receiver"/>
</dbReference>
<dbReference type="SUPFAM" id="SSF52172">
    <property type="entry name" value="CheY-like"/>
    <property type="match status" value="1"/>
</dbReference>
<sequence length="128" mass="13632">MPEPTVLILDPHRELAEMAAEVLSARGYSVAVSGHFETALTTLDSVPTIRVAVCHATLPSGRGDQQAPILAELASREDIALVVISSRPFEDVEGIPSRAVRLAKPFGARELLDAIALASRTVEAHIRG</sequence>
<dbReference type="RefSeq" id="WP_046965862.1">
    <property type="nucleotide sequence ID" value="NZ_CP017480.1"/>
</dbReference>
<dbReference type="AlphaFoldDB" id="A0A0G9HLZ1"/>
<evidence type="ECO:0000313" key="2">
    <source>
        <dbReference type="EMBL" id="APG06099.1"/>
    </source>
</evidence>
<accession>A0A0G9HLZ1</accession>
<proteinExistence type="predicted"/>
<dbReference type="OrthoDB" id="5957169at2"/>
<dbReference type="Proteomes" id="UP000182987">
    <property type="component" value="Chromosome"/>
</dbReference>
<dbReference type="EMBL" id="CP017480">
    <property type="protein sequence ID" value="APG06099.1"/>
    <property type="molecule type" value="Genomic_DNA"/>
</dbReference>
<dbReference type="GO" id="GO:0000160">
    <property type="term" value="P:phosphorelay signal transduction system"/>
    <property type="evidence" value="ECO:0007669"/>
    <property type="project" value="InterPro"/>
</dbReference>
<evidence type="ECO:0000256" key="1">
    <source>
        <dbReference type="PROSITE-ProRule" id="PRU00169"/>
    </source>
</evidence>
<dbReference type="KEGG" id="lrz:BJI69_20800"/>
<reference evidence="3" key="1">
    <citation type="submission" date="2016-09" db="EMBL/GenBank/DDBJ databases">
        <authorList>
            <person name="Lysoe E."/>
        </authorList>
    </citation>
    <scope>NUCLEOTIDE SEQUENCE [LARGE SCALE GENOMIC DNA]</scope>
    <source>
        <strain evidence="3">LJ96T</strain>
    </source>
</reference>
<name>A0A0G9HLZ1_9GAMM</name>
<dbReference type="PATRIC" id="fig|1440763.5.peg.1053"/>
<organism evidence="2 3">
    <name type="scientific">Luteibacter rhizovicinus DSM 16549</name>
    <dbReference type="NCBI Taxonomy" id="1440763"/>
    <lineage>
        <taxon>Bacteria</taxon>
        <taxon>Pseudomonadati</taxon>
        <taxon>Pseudomonadota</taxon>
        <taxon>Gammaproteobacteria</taxon>
        <taxon>Lysobacterales</taxon>
        <taxon>Rhodanobacteraceae</taxon>
        <taxon>Luteibacter</taxon>
    </lineage>
</organism>
<comment type="caution">
    <text evidence="1">Lacks conserved residue(s) required for the propagation of feature annotation.</text>
</comment>
<evidence type="ECO:0000313" key="3">
    <source>
        <dbReference type="Proteomes" id="UP000182987"/>
    </source>
</evidence>
<dbReference type="PROSITE" id="PS50110">
    <property type="entry name" value="RESPONSE_REGULATORY"/>
    <property type="match status" value="1"/>
</dbReference>